<sequence>MHTAANYRSSANSRIGTGGSFGYTREFNWPTAAAVTAQSTIGTGSEPQPAMFRQNASQFRVIKTNLVEAVAARNSAQDLARIRQVLSPAVSDLANTLGVTRQSIYNWLNGEAIAEENALKLRDLAQAADVLSHAGVSVNSTLLKRKFASGKTLLQVAQSGASASDAAAVLIQVLRRESEQRERLSARFEDREKIPPTVDFDLPSAG</sequence>
<dbReference type="Proteomes" id="UP001221208">
    <property type="component" value="Unassembled WGS sequence"/>
</dbReference>
<name>A0ABT5JZR3_9BURK</name>
<protein>
    <recommendedName>
        <fullName evidence="3">HTH cro/C1-type domain-containing protein</fullName>
    </recommendedName>
</protein>
<evidence type="ECO:0000313" key="1">
    <source>
        <dbReference type="EMBL" id="MDC8758225.1"/>
    </source>
</evidence>
<evidence type="ECO:0000313" key="2">
    <source>
        <dbReference type="Proteomes" id="UP001221208"/>
    </source>
</evidence>
<accession>A0ABT5JZR3</accession>
<dbReference type="EMBL" id="JAQQXR010000004">
    <property type="protein sequence ID" value="MDC8758225.1"/>
    <property type="molecule type" value="Genomic_DNA"/>
</dbReference>
<reference evidence="1 2" key="1">
    <citation type="submission" date="2022-10" db="EMBL/GenBank/DDBJ databases">
        <title>Janthinobacterium sp. hw3 Genome sequencing.</title>
        <authorList>
            <person name="Park S."/>
        </authorList>
    </citation>
    <scope>NUCLEOTIDE SEQUENCE [LARGE SCALE GENOMIC DNA]</scope>
    <source>
        <strain evidence="2">hw3</strain>
    </source>
</reference>
<organism evidence="1 2">
    <name type="scientific">Janthinobacterium fluminis</name>
    <dbReference type="NCBI Taxonomy" id="2987524"/>
    <lineage>
        <taxon>Bacteria</taxon>
        <taxon>Pseudomonadati</taxon>
        <taxon>Pseudomonadota</taxon>
        <taxon>Betaproteobacteria</taxon>
        <taxon>Burkholderiales</taxon>
        <taxon>Oxalobacteraceae</taxon>
        <taxon>Janthinobacterium</taxon>
    </lineage>
</organism>
<comment type="caution">
    <text evidence="1">The sequence shown here is derived from an EMBL/GenBank/DDBJ whole genome shotgun (WGS) entry which is preliminary data.</text>
</comment>
<keyword evidence="2" id="KW-1185">Reference proteome</keyword>
<dbReference type="InterPro" id="IPR010982">
    <property type="entry name" value="Lambda_DNA-bd_dom_sf"/>
</dbReference>
<dbReference type="RefSeq" id="WP_273670904.1">
    <property type="nucleotide sequence ID" value="NZ_JAQQXR010000004.1"/>
</dbReference>
<gene>
    <name evidence="1" type="ORF">OIK44_11560</name>
</gene>
<proteinExistence type="predicted"/>
<dbReference type="SUPFAM" id="SSF47413">
    <property type="entry name" value="lambda repressor-like DNA-binding domains"/>
    <property type="match status" value="1"/>
</dbReference>
<evidence type="ECO:0008006" key="3">
    <source>
        <dbReference type="Google" id="ProtNLM"/>
    </source>
</evidence>